<sequence length="454" mass="49062">MTKRGGAAAGPSELPRGAALRRARRGTLRAGAAAVALGAAIWGGAVLASQLPPWVAEGDAPLPAWVMSARVLKRDQPLFEAPGDNPRRRGSVDRNVQLPIFAARREGGCLGRWLEVGAAAWVCDDAVELSAAGPISPLVRTWREMPDGLPYRYYFVGPDGSFGYRRVEAADIDAPDAQLEPGFAVAIVEERALGGSRYGRTNSGFWVPMRDLGPVRAFAFHGETVPPGAAEIGIAWVVSERAPLFTRTAAGFARTDESKARFEVVSTLEEAQGASGKLARIADGDAAAWISLRDLRRPSVAPPPPEVDVEAGERWIDVERSTQTLVAYEGRRPVFATLVSTGKGAPGSSRATPAGTFRIWAKLLTSDMDNLEDEGADRYYRMEDVPYVQYFSKGVGLHGAFWHRSFGQVRSHGCVNLAPLDAQRLFWWTSPRLPAGWTAVLPTAHEPGTVVRVR</sequence>
<proteinExistence type="inferred from homology"/>
<dbReference type="EMBL" id="CP012672">
    <property type="protein sequence ID" value="AUX37232.1"/>
    <property type="molecule type" value="Genomic_DNA"/>
</dbReference>
<dbReference type="GO" id="GO:0071972">
    <property type="term" value="F:peptidoglycan L,D-transpeptidase activity"/>
    <property type="evidence" value="ECO:0007669"/>
    <property type="project" value="TreeGrafter"/>
</dbReference>
<dbReference type="AlphaFoldDB" id="A0A4V0NHM9"/>
<keyword evidence="8" id="KW-1133">Transmembrane helix</keyword>
<gene>
    <name evidence="10" type="ORF">SOCE836_094540</name>
</gene>
<feature type="active site" description="Nucleophile" evidence="7">
    <location>
        <position position="414"/>
    </location>
</feature>
<protein>
    <recommendedName>
        <fullName evidence="9">L,D-TPase catalytic domain-containing protein</fullName>
    </recommendedName>
</protein>
<dbReference type="GO" id="GO:0005576">
    <property type="term" value="C:extracellular region"/>
    <property type="evidence" value="ECO:0007669"/>
    <property type="project" value="TreeGrafter"/>
</dbReference>
<dbReference type="UniPathway" id="UPA00219"/>
<dbReference type="InterPro" id="IPR005490">
    <property type="entry name" value="LD_TPept_cat_dom"/>
</dbReference>
<organism evidence="10 11">
    <name type="scientific">Sorangium cellulosum</name>
    <name type="common">Polyangium cellulosum</name>
    <dbReference type="NCBI Taxonomy" id="56"/>
    <lineage>
        <taxon>Bacteria</taxon>
        <taxon>Pseudomonadati</taxon>
        <taxon>Myxococcota</taxon>
        <taxon>Polyangia</taxon>
        <taxon>Polyangiales</taxon>
        <taxon>Polyangiaceae</taxon>
        <taxon>Sorangium</taxon>
    </lineage>
</organism>
<name>A0A4V0NHM9_SORCE</name>
<keyword evidence="8" id="KW-0812">Transmembrane</keyword>
<evidence type="ECO:0000256" key="6">
    <source>
        <dbReference type="ARBA" id="ARBA00023316"/>
    </source>
</evidence>
<dbReference type="GO" id="GO:0018104">
    <property type="term" value="P:peptidoglycan-protein cross-linking"/>
    <property type="evidence" value="ECO:0007669"/>
    <property type="project" value="TreeGrafter"/>
</dbReference>
<dbReference type="GO" id="GO:0016740">
    <property type="term" value="F:transferase activity"/>
    <property type="evidence" value="ECO:0007669"/>
    <property type="project" value="UniProtKB-KW"/>
</dbReference>
<dbReference type="InterPro" id="IPR038063">
    <property type="entry name" value="Transpep_catalytic_dom"/>
</dbReference>
<dbReference type="PROSITE" id="PS52029">
    <property type="entry name" value="LD_TPASE"/>
    <property type="match status" value="1"/>
</dbReference>
<keyword evidence="5 7" id="KW-0573">Peptidoglycan synthesis</keyword>
<comment type="pathway">
    <text evidence="1 7">Cell wall biogenesis; peptidoglycan biosynthesis.</text>
</comment>
<dbReference type="GO" id="GO:0071555">
    <property type="term" value="P:cell wall organization"/>
    <property type="evidence" value="ECO:0007669"/>
    <property type="project" value="UniProtKB-UniRule"/>
</dbReference>
<dbReference type="Gene3D" id="2.40.440.10">
    <property type="entry name" value="L,D-transpeptidase catalytic domain-like"/>
    <property type="match status" value="1"/>
</dbReference>
<evidence type="ECO:0000256" key="2">
    <source>
        <dbReference type="ARBA" id="ARBA00005992"/>
    </source>
</evidence>
<reference evidence="10 11" key="1">
    <citation type="submission" date="2015-09" db="EMBL/GenBank/DDBJ databases">
        <title>Sorangium comparison.</title>
        <authorList>
            <person name="Zaburannyi N."/>
            <person name="Bunk B."/>
            <person name="Overmann J."/>
            <person name="Mueller R."/>
        </authorList>
    </citation>
    <scope>NUCLEOTIDE SEQUENCE [LARGE SCALE GENOMIC DNA]</scope>
    <source>
        <strain evidence="10 11">So ce836</strain>
    </source>
</reference>
<accession>A0A4V0NHM9</accession>
<feature type="domain" description="L,D-TPase catalytic" evidence="9">
    <location>
        <begin position="314"/>
        <end position="454"/>
    </location>
</feature>
<dbReference type="PANTHER" id="PTHR30582">
    <property type="entry name" value="L,D-TRANSPEPTIDASE"/>
    <property type="match status" value="1"/>
</dbReference>
<evidence type="ECO:0000256" key="7">
    <source>
        <dbReference type="PROSITE-ProRule" id="PRU01373"/>
    </source>
</evidence>
<dbReference type="RefSeq" id="WP_129579895.1">
    <property type="nucleotide sequence ID" value="NZ_CP012672.1"/>
</dbReference>
<evidence type="ECO:0000256" key="5">
    <source>
        <dbReference type="ARBA" id="ARBA00022984"/>
    </source>
</evidence>
<keyword evidence="3" id="KW-0808">Transferase</keyword>
<evidence type="ECO:0000256" key="4">
    <source>
        <dbReference type="ARBA" id="ARBA00022960"/>
    </source>
</evidence>
<dbReference type="InterPro" id="IPR050979">
    <property type="entry name" value="LD-transpeptidase"/>
</dbReference>
<dbReference type="Pfam" id="PF03734">
    <property type="entry name" value="YkuD"/>
    <property type="match status" value="1"/>
</dbReference>
<dbReference type="GO" id="GO:0008360">
    <property type="term" value="P:regulation of cell shape"/>
    <property type="evidence" value="ECO:0007669"/>
    <property type="project" value="UniProtKB-UniRule"/>
</dbReference>
<evidence type="ECO:0000256" key="8">
    <source>
        <dbReference type="SAM" id="Phobius"/>
    </source>
</evidence>
<evidence type="ECO:0000256" key="1">
    <source>
        <dbReference type="ARBA" id="ARBA00004752"/>
    </source>
</evidence>
<dbReference type="CDD" id="cd16913">
    <property type="entry name" value="YkuD_like"/>
    <property type="match status" value="1"/>
</dbReference>
<feature type="active site" description="Proton donor/acceptor" evidence="7">
    <location>
        <position position="398"/>
    </location>
</feature>
<dbReference type="SUPFAM" id="SSF141523">
    <property type="entry name" value="L,D-transpeptidase catalytic domain-like"/>
    <property type="match status" value="1"/>
</dbReference>
<feature type="transmembrane region" description="Helical" evidence="8">
    <location>
        <begin position="30"/>
        <end position="48"/>
    </location>
</feature>
<evidence type="ECO:0000313" key="11">
    <source>
        <dbReference type="Proteomes" id="UP000295497"/>
    </source>
</evidence>
<dbReference type="PANTHER" id="PTHR30582:SF2">
    <property type="entry name" value="L,D-TRANSPEPTIDASE YCIB-RELATED"/>
    <property type="match status" value="1"/>
</dbReference>
<evidence type="ECO:0000259" key="9">
    <source>
        <dbReference type="PROSITE" id="PS52029"/>
    </source>
</evidence>
<keyword evidence="8" id="KW-0472">Membrane</keyword>
<evidence type="ECO:0000313" key="10">
    <source>
        <dbReference type="EMBL" id="AUX37232.1"/>
    </source>
</evidence>
<keyword evidence="6 7" id="KW-0961">Cell wall biogenesis/degradation</keyword>
<keyword evidence="4 7" id="KW-0133">Cell shape</keyword>
<comment type="similarity">
    <text evidence="2">Belongs to the YkuD family.</text>
</comment>
<dbReference type="Proteomes" id="UP000295497">
    <property type="component" value="Chromosome"/>
</dbReference>
<evidence type="ECO:0000256" key="3">
    <source>
        <dbReference type="ARBA" id="ARBA00022679"/>
    </source>
</evidence>